<accession>A0A239WS37</accession>
<dbReference type="InterPro" id="IPR013328">
    <property type="entry name" value="6PGD_dom2"/>
</dbReference>
<dbReference type="Pfam" id="PF00725">
    <property type="entry name" value="3HCDH"/>
    <property type="match status" value="1"/>
</dbReference>
<comment type="catalytic activity">
    <reaction evidence="6">
        <text>a (3S)-3-hydroxyacyl-CoA + NAD(+) = a 3-oxoacyl-CoA + NADH + H(+)</text>
        <dbReference type="Rhea" id="RHEA:22432"/>
        <dbReference type="ChEBI" id="CHEBI:15378"/>
        <dbReference type="ChEBI" id="CHEBI:57318"/>
        <dbReference type="ChEBI" id="CHEBI:57540"/>
        <dbReference type="ChEBI" id="CHEBI:57945"/>
        <dbReference type="ChEBI" id="CHEBI:90726"/>
        <dbReference type="EC" id="1.1.1.35"/>
    </reaction>
</comment>
<evidence type="ECO:0000259" key="9">
    <source>
        <dbReference type="Pfam" id="PF02737"/>
    </source>
</evidence>
<dbReference type="Pfam" id="PF02737">
    <property type="entry name" value="3HCDH_N"/>
    <property type="match status" value="1"/>
</dbReference>
<dbReference type="NCBIfam" id="NF006143">
    <property type="entry name" value="PRK08293.1"/>
    <property type="match status" value="1"/>
</dbReference>
<evidence type="ECO:0000259" key="8">
    <source>
        <dbReference type="Pfam" id="PF00725"/>
    </source>
</evidence>
<dbReference type="GO" id="GO:0003857">
    <property type="term" value="F:(3S)-3-hydroxyacyl-CoA dehydrogenase (NAD+) activity"/>
    <property type="evidence" value="ECO:0007669"/>
    <property type="project" value="UniProtKB-EC"/>
</dbReference>
<evidence type="ECO:0000256" key="2">
    <source>
        <dbReference type="ARBA" id="ARBA00022832"/>
    </source>
</evidence>
<feature type="domain" description="3-hydroxyacyl-CoA dehydrogenase C-terminal" evidence="8">
    <location>
        <begin position="189"/>
        <end position="287"/>
    </location>
</feature>
<protein>
    <submittedName>
        <fullName evidence="10">Probable 3-hydroxybutyryl-CoA dehydrogenase</fullName>
        <ecNumber evidence="10">1.1.1.157</ecNumber>
    </submittedName>
</protein>
<evidence type="ECO:0000256" key="6">
    <source>
        <dbReference type="ARBA" id="ARBA00049556"/>
    </source>
</evidence>
<proteinExistence type="predicted"/>
<keyword evidence="2" id="KW-0276">Fatty acid metabolism</keyword>
<dbReference type="SUPFAM" id="SSF51735">
    <property type="entry name" value="NAD(P)-binding Rossmann-fold domains"/>
    <property type="match status" value="1"/>
</dbReference>
<dbReference type="SUPFAM" id="SSF48179">
    <property type="entry name" value="6-phosphogluconate dehydrogenase C-terminal domain-like"/>
    <property type="match status" value="1"/>
</dbReference>
<dbReference type="InterPro" id="IPR022694">
    <property type="entry name" value="3-OHacyl-CoA_DH"/>
</dbReference>
<evidence type="ECO:0000256" key="1">
    <source>
        <dbReference type="ARBA" id="ARBA00005005"/>
    </source>
</evidence>
<name>A0A239WS37_9FLAO</name>
<organism evidence="10 11">
    <name type="scientific">Chryseobacterium taklimakanense</name>
    <dbReference type="NCBI Taxonomy" id="536441"/>
    <lineage>
        <taxon>Bacteria</taxon>
        <taxon>Pseudomonadati</taxon>
        <taxon>Bacteroidota</taxon>
        <taxon>Flavobacteriia</taxon>
        <taxon>Flavobacteriales</taxon>
        <taxon>Weeksellaceae</taxon>
        <taxon>Chryseobacterium group</taxon>
        <taxon>Chryseobacterium</taxon>
    </lineage>
</organism>
<dbReference type="InterPro" id="IPR052242">
    <property type="entry name" value="Mito_3-hydroxyacyl-CoA_DH"/>
</dbReference>
<evidence type="ECO:0000256" key="3">
    <source>
        <dbReference type="ARBA" id="ARBA00023002"/>
    </source>
</evidence>
<dbReference type="EC" id="1.1.1.157" evidence="10"/>
<evidence type="ECO:0000256" key="5">
    <source>
        <dbReference type="ARBA" id="ARBA00023098"/>
    </source>
</evidence>
<keyword evidence="4" id="KW-0520">NAD</keyword>
<dbReference type="PANTHER" id="PTHR43561">
    <property type="match status" value="1"/>
</dbReference>
<evidence type="ECO:0000256" key="4">
    <source>
        <dbReference type="ARBA" id="ARBA00023027"/>
    </source>
</evidence>
<dbReference type="GO" id="GO:0008691">
    <property type="term" value="F:3-hydroxybutyryl-CoA dehydrogenase activity"/>
    <property type="evidence" value="ECO:0007669"/>
    <property type="project" value="UniProtKB-EC"/>
</dbReference>
<dbReference type="KEGG" id="ctak:4412677_00646"/>
<feature type="domain" description="3-hydroxyacyl-CoA dehydrogenase NAD binding" evidence="9">
    <location>
        <begin position="6"/>
        <end position="183"/>
    </location>
</feature>
<sequence>MTTIKKITVAGSGVLGSQIAFQSALHGYDVTIYDINGEAIEKSKKLIDTFLPRYKSDLQISSEKLEEAYQKLQFSISLQEAVSEADLLIEAIPESIGIKKEFYRNLSKIAPAKTIFTTNTSTLLPSLLMDETGRPEKFLALHFANEIWKHNTAEIMGTEKTNPEVFETLVEFAKSIGMIALPLKKEQPGYILNTLLVPLLSSGILLYAKGVADIETIDKTWMLGTGSPIGPFGILDVVGLGTVYHIFKTEAERTGNEEKMKFVNVLKNQFIDAGKLGVSSGEGFYKYPNPTFQGKGFLK</sequence>
<feature type="site" description="Important for catalytic activity" evidence="7">
    <location>
        <position position="142"/>
    </location>
</feature>
<dbReference type="InterPro" id="IPR008927">
    <property type="entry name" value="6-PGluconate_DH-like_C_sf"/>
</dbReference>
<dbReference type="Proteomes" id="UP000215196">
    <property type="component" value="Chromosome 1"/>
</dbReference>
<dbReference type="RefSeq" id="WP_095070322.1">
    <property type="nucleotide sequence ID" value="NZ_LT906465.1"/>
</dbReference>
<gene>
    <name evidence="10" type="primary">paaH_1</name>
    <name evidence="10" type="ORF">SAMEA4412677_00646</name>
</gene>
<dbReference type="PIRSF" id="PIRSF000105">
    <property type="entry name" value="HCDH"/>
    <property type="match status" value="1"/>
</dbReference>
<evidence type="ECO:0000313" key="10">
    <source>
        <dbReference type="EMBL" id="SNV37277.1"/>
    </source>
</evidence>
<dbReference type="InterPro" id="IPR036291">
    <property type="entry name" value="NAD(P)-bd_dom_sf"/>
</dbReference>
<dbReference type="InterPro" id="IPR006108">
    <property type="entry name" value="3HC_DH_C"/>
</dbReference>
<keyword evidence="3 10" id="KW-0560">Oxidoreductase</keyword>
<dbReference type="GO" id="GO:0070403">
    <property type="term" value="F:NAD+ binding"/>
    <property type="evidence" value="ECO:0007669"/>
    <property type="project" value="InterPro"/>
</dbReference>
<comment type="pathway">
    <text evidence="1">Lipid metabolism; fatty acid beta-oxidation.</text>
</comment>
<dbReference type="Gene3D" id="1.10.1040.10">
    <property type="entry name" value="N-(1-d-carboxylethyl)-l-norvaline Dehydrogenase, domain 2"/>
    <property type="match status" value="1"/>
</dbReference>
<dbReference type="PANTHER" id="PTHR43561:SF3">
    <property type="entry name" value="HYDROXYACYL-COENZYME A DEHYDROGENASE, MITOCHONDRIAL"/>
    <property type="match status" value="1"/>
</dbReference>
<dbReference type="AlphaFoldDB" id="A0A239WS37"/>
<evidence type="ECO:0000313" key="11">
    <source>
        <dbReference type="Proteomes" id="UP000215196"/>
    </source>
</evidence>
<dbReference type="EMBL" id="LT906465">
    <property type="protein sequence ID" value="SNV37277.1"/>
    <property type="molecule type" value="Genomic_DNA"/>
</dbReference>
<evidence type="ECO:0000256" key="7">
    <source>
        <dbReference type="PIRSR" id="PIRSR000105-1"/>
    </source>
</evidence>
<dbReference type="Gene3D" id="3.40.50.720">
    <property type="entry name" value="NAD(P)-binding Rossmann-like Domain"/>
    <property type="match status" value="1"/>
</dbReference>
<keyword evidence="11" id="KW-1185">Reference proteome</keyword>
<reference evidence="10 11" key="1">
    <citation type="submission" date="2017-06" db="EMBL/GenBank/DDBJ databases">
        <authorList>
            <consortium name="Pathogen Informatics"/>
        </authorList>
    </citation>
    <scope>NUCLEOTIDE SEQUENCE [LARGE SCALE GENOMIC DNA]</scope>
    <source>
        <strain evidence="10 11">NCTC13490</strain>
    </source>
</reference>
<dbReference type="GO" id="GO:0006635">
    <property type="term" value="P:fatty acid beta-oxidation"/>
    <property type="evidence" value="ECO:0007669"/>
    <property type="project" value="TreeGrafter"/>
</dbReference>
<dbReference type="InterPro" id="IPR006176">
    <property type="entry name" value="3-OHacyl-CoA_DH_NAD-bd"/>
</dbReference>
<keyword evidence="5" id="KW-0443">Lipid metabolism</keyword>